<dbReference type="InterPro" id="IPR029063">
    <property type="entry name" value="SAM-dependent_MTases_sf"/>
</dbReference>
<accession>A0AAV2N4U9</accession>
<dbReference type="Proteomes" id="UP001497644">
    <property type="component" value="Chromosome 1"/>
</dbReference>
<gene>
    <name evidence="2" type="ORF">LPLAT_LOCUS976</name>
</gene>
<dbReference type="AlphaFoldDB" id="A0AAV2N4U9"/>
<dbReference type="InterPro" id="IPR025714">
    <property type="entry name" value="Methyltranfer_dom"/>
</dbReference>
<feature type="domain" description="Methyltransferase" evidence="1">
    <location>
        <begin position="119"/>
        <end position="261"/>
    </location>
</feature>
<keyword evidence="3" id="KW-1185">Reference proteome</keyword>
<evidence type="ECO:0000313" key="3">
    <source>
        <dbReference type="Proteomes" id="UP001497644"/>
    </source>
</evidence>
<dbReference type="PANTHER" id="PTHR12496">
    <property type="entry name" value="CGI-41 METHYLTRANSFERASE"/>
    <property type="match status" value="1"/>
</dbReference>
<dbReference type="SUPFAM" id="SSF53335">
    <property type="entry name" value="S-adenosyl-L-methionine-dependent methyltransferases"/>
    <property type="match status" value="1"/>
</dbReference>
<dbReference type="PANTHER" id="PTHR12496:SF9">
    <property type="entry name" value="METHYLTRANSFERASE-LIKE PROTEIN 25-RELATED"/>
    <property type="match status" value="1"/>
</dbReference>
<dbReference type="Pfam" id="PF13679">
    <property type="entry name" value="Methyltransf_32"/>
    <property type="match status" value="1"/>
</dbReference>
<evidence type="ECO:0000313" key="2">
    <source>
        <dbReference type="EMBL" id="CAL1674273.1"/>
    </source>
</evidence>
<protein>
    <recommendedName>
        <fullName evidence="1">Methyltransferase domain-containing protein</fullName>
    </recommendedName>
</protein>
<dbReference type="EMBL" id="OZ034824">
    <property type="protein sequence ID" value="CAL1674273.1"/>
    <property type="molecule type" value="Genomic_DNA"/>
</dbReference>
<proteinExistence type="predicted"/>
<reference evidence="2 3" key="1">
    <citation type="submission" date="2024-04" db="EMBL/GenBank/DDBJ databases">
        <authorList>
            <consortium name="Molecular Ecology Group"/>
        </authorList>
    </citation>
    <scope>NUCLEOTIDE SEQUENCE [LARGE SCALE GENOMIC DNA]</scope>
</reference>
<evidence type="ECO:0000259" key="1">
    <source>
        <dbReference type="Pfam" id="PF13679"/>
    </source>
</evidence>
<organism evidence="2 3">
    <name type="scientific">Lasius platythorax</name>
    <dbReference type="NCBI Taxonomy" id="488582"/>
    <lineage>
        <taxon>Eukaryota</taxon>
        <taxon>Metazoa</taxon>
        <taxon>Ecdysozoa</taxon>
        <taxon>Arthropoda</taxon>
        <taxon>Hexapoda</taxon>
        <taxon>Insecta</taxon>
        <taxon>Pterygota</taxon>
        <taxon>Neoptera</taxon>
        <taxon>Endopterygota</taxon>
        <taxon>Hymenoptera</taxon>
        <taxon>Apocrita</taxon>
        <taxon>Aculeata</taxon>
        <taxon>Formicoidea</taxon>
        <taxon>Formicidae</taxon>
        <taxon>Formicinae</taxon>
        <taxon>Lasius</taxon>
        <taxon>Lasius</taxon>
    </lineage>
</organism>
<name>A0AAV2N4U9_9HYME</name>
<sequence>MAEYNNYFEKTLDFINIYQELIDCHLVDFITEKLWDKCLPEKLKSELESINTNDNIWMESNINPELSNFIQLTRSLSLKSCPAVICVDDLLKLLPQFPNKEQSVKNKFIDPKSQFMNTKKSYEIDVLGKIIAEMALSTHSLVIDAGAGKAYLSTYLSEHFDVPVLAIDSSQVCHKGAINRQEKIGKRKHSLTKIRYVVQELDDTTDYNKIVNTNYPDWSVNRNLILTGLHTCGKLVHSVMKAFLRAKDIHLLFIVPCCYHLADESLSGRWNFSKNARMLAQQSIERSRHNKHISPSLFYRAVLQVILHSIGYYDTKVGRGGPLDNFADYAKWALSKIGVDNKQIPSTRALQEIYQNYIHFESKLHLFQTLRIYMSSVVEAAIMLDRIIFLQNNAQYSKIAVVRLFEPTLSPRCYAIVVIK</sequence>
<dbReference type="InterPro" id="IPR052220">
    <property type="entry name" value="METTL25"/>
</dbReference>